<dbReference type="Proteomes" id="UP001169027">
    <property type="component" value="Unassembled WGS sequence"/>
</dbReference>
<evidence type="ECO:0000313" key="2">
    <source>
        <dbReference type="Proteomes" id="UP001169027"/>
    </source>
</evidence>
<proteinExistence type="predicted"/>
<evidence type="ECO:0000313" key="1">
    <source>
        <dbReference type="EMBL" id="MDO1535019.1"/>
    </source>
</evidence>
<gene>
    <name evidence="1" type="ORF">Q2T77_22245</name>
</gene>
<reference evidence="1" key="1">
    <citation type="submission" date="2023-06" db="EMBL/GenBank/DDBJ databases">
        <authorList>
            <person name="Jiang Y."/>
            <person name="Liu Q."/>
        </authorList>
    </citation>
    <scope>NUCLEOTIDE SEQUENCE</scope>
    <source>
        <strain evidence="1">CGMCC 1.12090</strain>
    </source>
</reference>
<protein>
    <submittedName>
        <fullName evidence="1">Uncharacterized protein</fullName>
    </submittedName>
</protein>
<dbReference type="EMBL" id="JAUKVY010000017">
    <property type="protein sequence ID" value="MDO1535019.1"/>
    <property type="molecule type" value="Genomic_DNA"/>
</dbReference>
<accession>A0ABT8S7X6</accession>
<keyword evidence="2" id="KW-1185">Reference proteome</keyword>
<sequence length="87" mass="9638">MHRSKRGQLAKLRGEMVRCRLAVVAAREEMIESLGDFMCGSGTPPGLEDIRALERLCEAQEEAETAYARRLAAPPEHHPAALRLRVG</sequence>
<dbReference type="RefSeq" id="WP_286531983.1">
    <property type="nucleotide sequence ID" value="NZ_JAUJZH010000017.1"/>
</dbReference>
<comment type="caution">
    <text evidence="1">The sequence shown here is derived from an EMBL/GenBank/DDBJ whole genome shotgun (WGS) entry which is preliminary data.</text>
</comment>
<name>A0ABT8S7X6_9BURK</name>
<organism evidence="1 2">
    <name type="scientific">Variovorax ginsengisoli</name>
    <dbReference type="NCBI Taxonomy" id="363844"/>
    <lineage>
        <taxon>Bacteria</taxon>
        <taxon>Pseudomonadati</taxon>
        <taxon>Pseudomonadota</taxon>
        <taxon>Betaproteobacteria</taxon>
        <taxon>Burkholderiales</taxon>
        <taxon>Comamonadaceae</taxon>
        <taxon>Variovorax</taxon>
    </lineage>
</organism>